<keyword evidence="6" id="KW-1185">Reference proteome</keyword>
<dbReference type="SMART" id="SM01026">
    <property type="entry name" value="Beach"/>
    <property type="match status" value="1"/>
</dbReference>
<evidence type="ECO:0000256" key="2">
    <source>
        <dbReference type="ARBA" id="ARBA00022737"/>
    </source>
</evidence>
<feature type="region of interest" description="Disordered" evidence="3">
    <location>
        <begin position="1331"/>
        <end position="1351"/>
    </location>
</feature>
<dbReference type="CDD" id="cd01201">
    <property type="entry name" value="PH_BEACH"/>
    <property type="match status" value="1"/>
</dbReference>
<dbReference type="Proteomes" id="UP000887565">
    <property type="component" value="Unplaced"/>
</dbReference>
<evidence type="ECO:0000256" key="1">
    <source>
        <dbReference type="ARBA" id="ARBA00022574"/>
    </source>
</evidence>
<dbReference type="OMA" id="FRCARIN"/>
<dbReference type="InterPro" id="IPR036372">
    <property type="entry name" value="BEACH_dom_sf"/>
</dbReference>
<accession>A0A915IK38</accession>
<evidence type="ECO:0000256" key="3">
    <source>
        <dbReference type="SAM" id="MobiDB-lite"/>
    </source>
</evidence>
<sequence>MGSLPAPLSAVLTPVGGLMQGLGETVSSPTSALMGSSSSVCSSGGLGFGERIFPPLTGLTFAAWIYIDRFSDLGADSHPIRLLTIVRVIQKTSKGHSPSDYPSDLIEQACFQIQISPIDHALLIATHESDTPGADLDRDVNSSDTFARVSIAELRQEQQWCHCAVVLTRSMLKNSSVSIYVNGRHRVTQKIHYISQNSALTASTSLGQLQTVTVKAIIGTAPGPFRKQSKLLWRTGSTYLIEEACSNQVVHQMYKLGSNYTGSFQAPVLPSGERLQPLIQEEKIVFGLNARAVSQMTLARLRKVYNKADGKSIARTLDFIIGISVGISSHENATPIRILQNSSAHLSGPSRSLGGVLIGYLGIRTFCPKPVAKLLESVGGSVTLLGLIGMAADTEGLYAAIKALLCAVKWNKSIAMEMDACRGYQTLAMLLKEKSHLLHSHVLHLIFSLIGTLDASHETASIPNVQAFEDLLCDLLAWRRASPDLQRLLYEHFYLLITESGFGQFIASTLPTACPADAEKKLPFDVRDLQSQLFSSECRTEDVNQLMLYQVYVRNRCLNILLNILLHTSGQLNAQVCEQVAKVLGFDWIIALLSSRSHSATVWAALKILLALTGYQTLMQKFKEGAGNGGWLKEAECVVQNRAGVVLGFSVSARCGAVGSACDLNPEICTMPGFLALQHVLPYHATLPDPFLALLSQLVGQPAKDLPHVHEFDLDGIWSLIFGLPTNHSVADAISKVELCPEASLPLLSLVRRCVTLNVEAVWCKQYPVTLIQFLTFLYHNVIEFSTYTTSEEFLTTLTATLFKDSEGDETRVKNDALPDHPAVKYIIDLLRNIIVDSFAFAPVTKGDTIIDMILENPFLTLKVIPEGSSRTEQSAFITHLLRSVMDHLVAADVLLCGQSLSLPLTLSVTSNYSVLAANVFYFTARTVDCIWNGLYVGDAQVVLDFILKLFNQVKRKGGNNVPADPLYFPLNRCTLFVLSRFIDGVNGQLSLLESLNKIIAARSIIFSQVNVDQEFFGCLCHLLFMLTDISNQELPLNVDNMNKDQKVIDEEHRIREGALLIANSARRLWEELFLSKKSMVEEIFHVSLVPEINAARALVGELANRCWHSTVDGETRGVVSRDAFQIHLQLQSKLQKVAGGLQRLANRKTGKPTSIAKNMPVAAQTLELWMKVHISLIRELVELMYTQYLQWHEHTEKWCLGEWRNLEQELTRERGLWGPFNSTKLSKWQLDSTEGPSRMRKKLIPNLSFYVNYPYRPSLDLPENKNLRCKVAISHDSKEFYERMKSTCERSMDQRIIDTSSLATNTFEDRPIVPLRDVLEINTTMIRKASRQFASSDGKSRSLGDDDLDDQSMSIDEEAATNPQRASENTYTEKRLESGHTELTGLCLNSDGITYNAKPRGRNTGSSFFINATVDRNNAQSSMITQQSQGETGGAASTLRGPDNQTLLRLLEEGEELQSMFRCARINGLETSEGLLLFGKQHYYVVDGFTLLKTKEIRDLDFLSEDLHDPIVPYIANGPQRQVGVKRLCSKFPYEDIREVHKRRYLLQPIALEVFSNDGRNYLLAFPKRVRNKVYSKFLAVARRLIDTADQSVSGQRTSVNLEAGASLFGALMGEMSVTQRWARGELTNFQYLMHLNTLAGRSYNDLSQYPIFPWILSDYDSEELDLTDPASFRDLSKPMGAQTPERLEQFMKRYREWDDPSGETLPYMYGTHYSSAMIVVSYLVRLEPFTQQFLKLQGGHFDLADRMFHSVREAWYSASKNNMADVKELIPEFFYLPEFLLNTNLMRLSSSQEQEICSPELLKEEINFTYHTSKKSDLRNVGNLRAVYSLKGDFQLSDSQVSDSQMSDSLVSDS</sequence>
<dbReference type="PROSITE" id="PS50197">
    <property type="entry name" value="BEACH"/>
    <property type="match status" value="1"/>
</dbReference>
<dbReference type="Pfam" id="PF02138">
    <property type="entry name" value="Beach"/>
    <property type="match status" value="1"/>
</dbReference>
<dbReference type="InterPro" id="IPR011993">
    <property type="entry name" value="PH-like_dom_sf"/>
</dbReference>
<keyword evidence="1" id="KW-0853">WD repeat</keyword>
<reference evidence="7" key="1">
    <citation type="submission" date="2022-11" db="UniProtKB">
        <authorList>
            <consortium name="WormBaseParasite"/>
        </authorList>
    </citation>
    <scope>IDENTIFICATION</scope>
</reference>
<dbReference type="PROSITE" id="PS51783">
    <property type="entry name" value="PH_BEACH"/>
    <property type="match status" value="1"/>
</dbReference>
<dbReference type="SUPFAM" id="SSF50729">
    <property type="entry name" value="PH domain-like"/>
    <property type="match status" value="1"/>
</dbReference>
<dbReference type="Gene3D" id="2.30.29.30">
    <property type="entry name" value="Pleckstrin-homology domain (PH domain)/Phosphotyrosine-binding domain (PTB)"/>
    <property type="match status" value="1"/>
</dbReference>
<dbReference type="InterPro" id="IPR023362">
    <property type="entry name" value="PH-BEACH_dom"/>
</dbReference>
<dbReference type="PANTHER" id="PTHR46108">
    <property type="entry name" value="BLUE CHEESE"/>
    <property type="match status" value="1"/>
</dbReference>
<organism evidence="6 7">
    <name type="scientific">Romanomermis culicivorax</name>
    <name type="common">Nematode worm</name>
    <dbReference type="NCBI Taxonomy" id="13658"/>
    <lineage>
        <taxon>Eukaryota</taxon>
        <taxon>Metazoa</taxon>
        <taxon>Ecdysozoa</taxon>
        <taxon>Nematoda</taxon>
        <taxon>Enoplea</taxon>
        <taxon>Dorylaimia</taxon>
        <taxon>Mermithida</taxon>
        <taxon>Mermithoidea</taxon>
        <taxon>Mermithidae</taxon>
        <taxon>Romanomermis</taxon>
    </lineage>
</organism>
<feature type="domain" description="BEACH-type PH" evidence="5">
    <location>
        <begin position="1453"/>
        <end position="1580"/>
    </location>
</feature>
<keyword evidence="2" id="KW-0677">Repeat</keyword>
<dbReference type="PANTHER" id="PTHR46108:SF4">
    <property type="entry name" value="BLUE CHEESE"/>
    <property type="match status" value="1"/>
</dbReference>
<dbReference type="InterPro" id="IPR000409">
    <property type="entry name" value="BEACH_dom"/>
</dbReference>
<dbReference type="SUPFAM" id="SSF81837">
    <property type="entry name" value="BEACH domain"/>
    <property type="match status" value="1"/>
</dbReference>
<evidence type="ECO:0000259" key="5">
    <source>
        <dbReference type="PROSITE" id="PS51783"/>
    </source>
</evidence>
<name>A0A915IK38_ROMCU</name>
<evidence type="ECO:0000313" key="6">
    <source>
        <dbReference type="Proteomes" id="UP000887565"/>
    </source>
</evidence>
<dbReference type="Pfam" id="PF14844">
    <property type="entry name" value="PH_BEACH"/>
    <property type="match status" value="1"/>
</dbReference>
<dbReference type="InterPro" id="IPR051944">
    <property type="entry name" value="BEACH_domain_protein"/>
</dbReference>
<evidence type="ECO:0000313" key="7">
    <source>
        <dbReference type="WBParaSite" id="nRc.2.0.1.t14542-RA"/>
    </source>
</evidence>
<dbReference type="WBParaSite" id="nRc.2.0.1.t14542-RA">
    <property type="protein sequence ID" value="nRc.2.0.1.t14542-RA"/>
    <property type="gene ID" value="nRc.2.0.1.g14542"/>
</dbReference>
<evidence type="ECO:0000259" key="4">
    <source>
        <dbReference type="PROSITE" id="PS50197"/>
    </source>
</evidence>
<protein>
    <submittedName>
        <fullName evidence="7">WD repeat and FYVE domain-containing protein 3</fullName>
    </submittedName>
</protein>
<feature type="domain" description="BEACH" evidence="4">
    <location>
        <begin position="1608"/>
        <end position="1856"/>
    </location>
</feature>
<proteinExistence type="predicted"/>
<dbReference type="CDD" id="cd06071">
    <property type="entry name" value="Beach"/>
    <property type="match status" value="1"/>
</dbReference>
<dbReference type="Gene3D" id="1.10.1540.10">
    <property type="entry name" value="BEACH domain"/>
    <property type="match status" value="1"/>
</dbReference>